<protein>
    <submittedName>
        <fullName evidence="1">Uncharacterized protein</fullName>
    </submittedName>
</protein>
<dbReference type="AlphaFoldDB" id="A0AAP5IHB9"/>
<proteinExistence type="predicted"/>
<comment type="caution">
    <text evidence="1">The sequence shown here is derived from an EMBL/GenBank/DDBJ whole genome shotgun (WGS) entry which is preliminary data.</text>
</comment>
<dbReference type="EMBL" id="JAALHA020000041">
    <property type="protein sequence ID" value="MDR9900879.1"/>
    <property type="molecule type" value="Genomic_DNA"/>
</dbReference>
<dbReference type="RefSeq" id="WP_208343399.1">
    <property type="nucleotide sequence ID" value="NZ_CAWQFN010000310.1"/>
</dbReference>
<sequence>MAEERNTEYLNLKTEAWLLQKQLEIKDEQFKTVSSMPRLAELRERVLQKLKVGRQSAVGKGIDLFIKHLEQTNDRTD</sequence>
<dbReference type="Proteomes" id="UP000667802">
    <property type="component" value="Unassembled WGS sequence"/>
</dbReference>
<accession>A0AAP5IHB9</accession>
<gene>
    <name evidence="1" type="ORF">G7B40_041070</name>
</gene>
<organism evidence="1 2">
    <name type="scientific">Aetokthonos hydrillicola Thurmond2011</name>
    <dbReference type="NCBI Taxonomy" id="2712845"/>
    <lineage>
        <taxon>Bacteria</taxon>
        <taxon>Bacillati</taxon>
        <taxon>Cyanobacteriota</taxon>
        <taxon>Cyanophyceae</taxon>
        <taxon>Nostocales</taxon>
        <taxon>Hapalosiphonaceae</taxon>
        <taxon>Aetokthonos</taxon>
    </lineage>
</organism>
<name>A0AAP5IHB9_9CYAN</name>
<reference evidence="2" key="1">
    <citation type="journal article" date="2021" name="Science">
        <title>Hunting the eagle killer: A cyanobacterial neurotoxin causes vacuolar myelinopathy.</title>
        <authorList>
            <person name="Breinlinger S."/>
            <person name="Phillips T.J."/>
            <person name="Haram B.N."/>
            <person name="Mares J."/>
            <person name="Martinez Yerena J.A."/>
            <person name="Hrouzek P."/>
            <person name="Sobotka R."/>
            <person name="Henderson W.M."/>
            <person name="Schmieder P."/>
            <person name="Williams S.M."/>
            <person name="Lauderdale J.D."/>
            <person name="Wilde H.D."/>
            <person name="Gerrin W."/>
            <person name="Kust A."/>
            <person name="Washington J.W."/>
            <person name="Wagner C."/>
            <person name="Geier B."/>
            <person name="Liebeke M."/>
            <person name="Enke H."/>
            <person name="Niedermeyer T.H.J."/>
            <person name="Wilde S.B."/>
        </authorList>
    </citation>
    <scope>NUCLEOTIDE SEQUENCE [LARGE SCALE GENOMIC DNA]</scope>
    <source>
        <strain evidence="2">Thurmond2011</strain>
    </source>
</reference>
<keyword evidence="2" id="KW-1185">Reference proteome</keyword>
<evidence type="ECO:0000313" key="2">
    <source>
        <dbReference type="Proteomes" id="UP000667802"/>
    </source>
</evidence>
<evidence type="ECO:0000313" key="1">
    <source>
        <dbReference type="EMBL" id="MDR9900879.1"/>
    </source>
</evidence>